<keyword evidence="1" id="KW-0677">Repeat</keyword>
<dbReference type="SMART" id="SM00248">
    <property type="entry name" value="ANK"/>
    <property type="match status" value="3"/>
</dbReference>
<dbReference type="Gene3D" id="1.25.40.20">
    <property type="entry name" value="Ankyrin repeat-containing domain"/>
    <property type="match status" value="2"/>
</dbReference>
<dbReference type="PROSITE" id="PS50297">
    <property type="entry name" value="ANK_REP_REGION"/>
    <property type="match status" value="2"/>
</dbReference>
<proteinExistence type="predicted"/>
<dbReference type="PROSITE" id="PS50088">
    <property type="entry name" value="ANK_REPEAT"/>
    <property type="match status" value="2"/>
</dbReference>
<dbReference type="OrthoDB" id="10251692at2759"/>
<gene>
    <name evidence="7 8" type="primary">LOC105232324</name>
</gene>
<reference evidence="7 8" key="1">
    <citation type="submission" date="2025-05" db="UniProtKB">
        <authorList>
            <consortium name="RefSeq"/>
        </authorList>
    </citation>
    <scope>IDENTIFICATION</scope>
    <source>
        <tissue evidence="7 8">Adult</tissue>
    </source>
</reference>
<feature type="compositionally biased region" description="Low complexity" evidence="4">
    <location>
        <begin position="123"/>
        <end position="135"/>
    </location>
</feature>
<feature type="chain" id="PRO_5044636421" evidence="5">
    <location>
        <begin position="27"/>
        <end position="341"/>
    </location>
</feature>
<organism evidence="6 7">
    <name type="scientific">Bactrocera dorsalis</name>
    <name type="common">Oriental fruit fly</name>
    <name type="synonym">Dacus dorsalis</name>
    <dbReference type="NCBI Taxonomy" id="27457"/>
    <lineage>
        <taxon>Eukaryota</taxon>
        <taxon>Metazoa</taxon>
        <taxon>Ecdysozoa</taxon>
        <taxon>Arthropoda</taxon>
        <taxon>Hexapoda</taxon>
        <taxon>Insecta</taxon>
        <taxon>Pterygota</taxon>
        <taxon>Neoptera</taxon>
        <taxon>Endopterygota</taxon>
        <taxon>Diptera</taxon>
        <taxon>Brachycera</taxon>
        <taxon>Muscomorpha</taxon>
        <taxon>Tephritoidea</taxon>
        <taxon>Tephritidae</taxon>
        <taxon>Bactrocera</taxon>
        <taxon>Bactrocera</taxon>
    </lineage>
</organism>
<feature type="repeat" description="ANK" evidence="3">
    <location>
        <begin position="245"/>
        <end position="277"/>
    </location>
</feature>
<evidence type="ECO:0000256" key="5">
    <source>
        <dbReference type="SAM" id="SignalP"/>
    </source>
</evidence>
<dbReference type="RefSeq" id="XP_011212277.2">
    <property type="nucleotide sequence ID" value="XM_011213975.4"/>
</dbReference>
<dbReference type="GeneID" id="105232324"/>
<dbReference type="InterPro" id="IPR050889">
    <property type="entry name" value="Dendritic_Spine_Reg/Scaffold"/>
</dbReference>
<feature type="region of interest" description="Disordered" evidence="4">
    <location>
        <begin position="69"/>
        <end position="145"/>
    </location>
</feature>
<accession>A0A6I9VM39</accession>
<keyword evidence="5" id="KW-0732">Signal</keyword>
<keyword evidence="7 8" id="KW-0238">DNA-binding</keyword>
<evidence type="ECO:0000313" key="6">
    <source>
        <dbReference type="Proteomes" id="UP001652620"/>
    </source>
</evidence>
<evidence type="ECO:0000313" key="8">
    <source>
        <dbReference type="RefSeq" id="XP_011212278.2"/>
    </source>
</evidence>
<feature type="repeat" description="ANK" evidence="3">
    <location>
        <begin position="212"/>
        <end position="244"/>
    </location>
</feature>
<dbReference type="GO" id="GO:0003677">
    <property type="term" value="F:DNA binding"/>
    <property type="evidence" value="ECO:0007669"/>
    <property type="project" value="UniProtKB-KW"/>
</dbReference>
<feature type="signal peptide" evidence="5">
    <location>
        <begin position="1"/>
        <end position="26"/>
    </location>
</feature>
<keyword evidence="6" id="KW-1185">Reference proteome</keyword>
<dbReference type="InterPro" id="IPR036770">
    <property type="entry name" value="Ankyrin_rpt-contain_sf"/>
</dbReference>
<dbReference type="SUPFAM" id="SSF48403">
    <property type="entry name" value="Ankyrin repeat"/>
    <property type="match status" value="1"/>
</dbReference>
<evidence type="ECO:0000313" key="7">
    <source>
        <dbReference type="RefSeq" id="XP_011212277.2"/>
    </source>
</evidence>
<dbReference type="Proteomes" id="UP001652620">
    <property type="component" value="Unplaced"/>
</dbReference>
<protein>
    <submittedName>
        <fullName evidence="7 8">DNA-binding protein RFXANK</fullName>
    </submittedName>
</protein>
<evidence type="ECO:0000256" key="1">
    <source>
        <dbReference type="ARBA" id="ARBA00022737"/>
    </source>
</evidence>
<dbReference type="Pfam" id="PF00023">
    <property type="entry name" value="Ank"/>
    <property type="match status" value="1"/>
</dbReference>
<dbReference type="KEGG" id="bdr:105232324"/>
<feature type="compositionally biased region" description="Low complexity" evidence="4">
    <location>
        <begin position="88"/>
        <end position="99"/>
    </location>
</feature>
<dbReference type="PANTHER" id="PTHR24166:SF48">
    <property type="entry name" value="PROTEIN VAPYRIN"/>
    <property type="match status" value="1"/>
</dbReference>
<evidence type="ECO:0000256" key="3">
    <source>
        <dbReference type="PROSITE-ProRule" id="PRU00023"/>
    </source>
</evidence>
<dbReference type="InterPro" id="IPR002110">
    <property type="entry name" value="Ankyrin_rpt"/>
</dbReference>
<name>A0A6I9VM39_BACDO</name>
<dbReference type="PANTHER" id="PTHR24166">
    <property type="entry name" value="ROLLING PEBBLES, ISOFORM B"/>
    <property type="match status" value="1"/>
</dbReference>
<dbReference type="Pfam" id="PF12796">
    <property type="entry name" value="Ank_2"/>
    <property type="match status" value="1"/>
</dbReference>
<evidence type="ECO:0000256" key="2">
    <source>
        <dbReference type="ARBA" id="ARBA00023043"/>
    </source>
</evidence>
<feature type="compositionally biased region" description="Polar residues" evidence="4">
    <location>
        <begin position="69"/>
        <end position="87"/>
    </location>
</feature>
<evidence type="ECO:0000256" key="4">
    <source>
        <dbReference type="SAM" id="MobiDB-lite"/>
    </source>
</evidence>
<keyword evidence="2 3" id="KW-0040">ANK repeat</keyword>
<dbReference type="RefSeq" id="XP_011212278.2">
    <property type="nucleotide sequence ID" value="XM_011213976.4"/>
</dbReference>
<sequence>MNISTFFPICLCTFSLPCAQTTATSANTTDFSIKFCSFTFKFEKIAQSAWLFRIVGAFVCKSVKKTENPKYNNTAGNRNSTDLHLNMSSAANSPATNSNSDDEQSRSKWHLQLNADTPPPNSNTPLSTPTSLHSSAGGVSGGATKRKSAFLPYRPHATVLTNLQRGNTEATFCPVEVALSFHERAGQGEITDDQVRIEFERNARNIDFKDATGFTALHWASYYGQLAAVRLLVDSGADVNAEAPEMVTPLLLAACGGHNEVVRLLLEHGARPTHMDIVGNTALMYAAAGNHPHTCNELLAKDPDMTATNENGDTAYSLAVENGAVLAQAVLEQYLSALLLL</sequence>
<dbReference type="AlphaFoldDB" id="A0A6I9VM39"/>